<dbReference type="PRINTS" id="PR00037">
    <property type="entry name" value="HTHLACR"/>
</dbReference>
<dbReference type="InterPro" id="IPR036390">
    <property type="entry name" value="WH_DNA-bd_sf"/>
</dbReference>
<dbReference type="InterPro" id="IPR014036">
    <property type="entry name" value="DeoR-like_C"/>
</dbReference>
<proteinExistence type="predicted"/>
<accession>A0A1M4VM20</accession>
<dbReference type="GO" id="GO:0003700">
    <property type="term" value="F:DNA-binding transcription factor activity"/>
    <property type="evidence" value="ECO:0007669"/>
    <property type="project" value="InterPro"/>
</dbReference>
<evidence type="ECO:0000256" key="3">
    <source>
        <dbReference type="ARBA" id="ARBA00023163"/>
    </source>
</evidence>
<dbReference type="PANTHER" id="PTHR30363:SF44">
    <property type="entry name" value="AGA OPERON TRANSCRIPTIONAL REPRESSOR-RELATED"/>
    <property type="match status" value="1"/>
</dbReference>
<keyword evidence="6" id="KW-1185">Reference proteome</keyword>
<evidence type="ECO:0000256" key="2">
    <source>
        <dbReference type="ARBA" id="ARBA00023125"/>
    </source>
</evidence>
<organism evidence="5 6">
    <name type="scientific">Tissierella praeacuta DSM 18095</name>
    <dbReference type="NCBI Taxonomy" id="1123404"/>
    <lineage>
        <taxon>Bacteria</taxon>
        <taxon>Bacillati</taxon>
        <taxon>Bacillota</taxon>
        <taxon>Tissierellia</taxon>
        <taxon>Tissierellales</taxon>
        <taxon>Tissierellaceae</taxon>
        <taxon>Tissierella</taxon>
    </lineage>
</organism>
<dbReference type="SUPFAM" id="SSF46785">
    <property type="entry name" value="Winged helix' DNA-binding domain"/>
    <property type="match status" value="1"/>
</dbReference>
<dbReference type="Gene3D" id="3.40.50.1360">
    <property type="match status" value="1"/>
</dbReference>
<reference evidence="6" key="1">
    <citation type="submission" date="2016-11" db="EMBL/GenBank/DDBJ databases">
        <authorList>
            <person name="Varghese N."/>
            <person name="Submissions S."/>
        </authorList>
    </citation>
    <scope>NUCLEOTIDE SEQUENCE [LARGE SCALE GENOMIC DNA]</scope>
    <source>
        <strain evidence="6">DSM 18095</strain>
    </source>
</reference>
<dbReference type="InterPro" id="IPR001034">
    <property type="entry name" value="DeoR_HTH"/>
</dbReference>
<dbReference type="Pfam" id="PF00455">
    <property type="entry name" value="DeoRC"/>
    <property type="match status" value="1"/>
</dbReference>
<dbReference type="AlphaFoldDB" id="A0A1M4VM20"/>
<dbReference type="Proteomes" id="UP000184114">
    <property type="component" value="Unassembled WGS sequence"/>
</dbReference>
<evidence type="ECO:0000313" key="6">
    <source>
        <dbReference type="Proteomes" id="UP000184114"/>
    </source>
</evidence>
<dbReference type="PROSITE" id="PS00894">
    <property type="entry name" value="HTH_DEOR_1"/>
    <property type="match status" value="1"/>
</dbReference>
<dbReference type="GO" id="GO:0003677">
    <property type="term" value="F:DNA binding"/>
    <property type="evidence" value="ECO:0007669"/>
    <property type="project" value="UniProtKB-KW"/>
</dbReference>
<dbReference type="InterPro" id="IPR036388">
    <property type="entry name" value="WH-like_DNA-bd_sf"/>
</dbReference>
<evidence type="ECO:0000259" key="4">
    <source>
        <dbReference type="PROSITE" id="PS51000"/>
    </source>
</evidence>
<keyword evidence="3" id="KW-0804">Transcription</keyword>
<dbReference type="Gene3D" id="1.10.10.10">
    <property type="entry name" value="Winged helix-like DNA-binding domain superfamily/Winged helix DNA-binding domain"/>
    <property type="match status" value="1"/>
</dbReference>
<dbReference type="SMART" id="SM01134">
    <property type="entry name" value="DeoRC"/>
    <property type="match status" value="1"/>
</dbReference>
<dbReference type="InterPro" id="IPR037171">
    <property type="entry name" value="NagB/RpiA_transferase-like"/>
</dbReference>
<name>A0A1M4VM20_9FIRM</name>
<dbReference type="InterPro" id="IPR018356">
    <property type="entry name" value="Tscrpt_reg_HTH_DeoR_CS"/>
</dbReference>
<dbReference type="SUPFAM" id="SSF100950">
    <property type="entry name" value="NagB/RpiA/CoA transferase-like"/>
    <property type="match status" value="1"/>
</dbReference>
<keyword evidence="1" id="KW-0805">Transcription regulation</keyword>
<evidence type="ECO:0000313" key="5">
    <source>
        <dbReference type="EMBL" id="SHE69877.1"/>
    </source>
</evidence>
<feature type="domain" description="HTH deoR-type" evidence="4">
    <location>
        <begin position="3"/>
        <end position="58"/>
    </location>
</feature>
<dbReference type="InterPro" id="IPR050313">
    <property type="entry name" value="Carb_Metab_HTH_regulators"/>
</dbReference>
<keyword evidence="2" id="KW-0238">DNA-binding</keyword>
<dbReference type="EMBL" id="FQTY01000005">
    <property type="protein sequence ID" value="SHE69877.1"/>
    <property type="molecule type" value="Genomic_DNA"/>
</dbReference>
<dbReference type="RefSeq" id="WP_072974967.1">
    <property type="nucleotide sequence ID" value="NZ_FQTY01000005.1"/>
</dbReference>
<evidence type="ECO:0000256" key="1">
    <source>
        <dbReference type="ARBA" id="ARBA00023015"/>
    </source>
</evidence>
<dbReference type="STRING" id="1123404.SAMN02745784_01520"/>
<dbReference type="GeneID" id="90993752"/>
<dbReference type="Pfam" id="PF08220">
    <property type="entry name" value="HTH_DeoR"/>
    <property type="match status" value="1"/>
</dbReference>
<dbReference type="SMART" id="SM00420">
    <property type="entry name" value="HTH_DEOR"/>
    <property type="match status" value="1"/>
</dbReference>
<dbReference type="PANTHER" id="PTHR30363">
    <property type="entry name" value="HTH-TYPE TRANSCRIPTIONAL REGULATOR SRLR-RELATED"/>
    <property type="match status" value="1"/>
</dbReference>
<sequence length="256" mass="29210">MKKSERHQFILDFLKESPYVDVAYLTETLNVSEMTIRRDLSKLEEDKLLLRVHGGARRIPTNRFEAPLDSRLLNNHIEKKAIGRYAAGLVQDGDVIAMDASSTVYHMVEYLQDKKITVITNNISIAMGFAKSESVEVILLGGKLRKSSLYVFGYDTLNMMENYNTNKAFFSSTSLNIENGLTDSSVNEGKTKKSMILSADESFLLMDTSKFGTRSYYNVISLEKLNHIITNESNRKDIINYFNFFKEKNIQTHICV</sequence>
<dbReference type="PROSITE" id="PS51000">
    <property type="entry name" value="HTH_DEOR_2"/>
    <property type="match status" value="1"/>
</dbReference>
<gene>
    <name evidence="5" type="ORF">SAMN02745784_01520</name>
</gene>
<protein>
    <submittedName>
        <fullName evidence="5">Transcriptional regulator, DeoR family</fullName>
    </submittedName>
</protein>